<sequence>MCEIAMDGALELNGKVVDVVDALQARPLTRCHTDRHW</sequence>
<dbReference type="Proteomes" id="UP000736787">
    <property type="component" value="Unassembled WGS sequence"/>
</dbReference>
<organism evidence="1 2">
    <name type="scientific">Phytophthora cactorum</name>
    <dbReference type="NCBI Taxonomy" id="29920"/>
    <lineage>
        <taxon>Eukaryota</taxon>
        <taxon>Sar</taxon>
        <taxon>Stramenopiles</taxon>
        <taxon>Oomycota</taxon>
        <taxon>Peronosporomycetes</taxon>
        <taxon>Peronosporales</taxon>
        <taxon>Peronosporaceae</taxon>
        <taxon>Phytophthora</taxon>
    </lineage>
</organism>
<comment type="caution">
    <text evidence="1">The sequence shown here is derived from an EMBL/GenBank/DDBJ whole genome shotgun (WGS) entry which is preliminary data.</text>
</comment>
<evidence type="ECO:0000313" key="1">
    <source>
        <dbReference type="EMBL" id="KAG2930854.1"/>
    </source>
</evidence>
<accession>A0A8T1CYR7</accession>
<gene>
    <name evidence="1" type="ORF">PC117_g13634</name>
</gene>
<reference evidence="1" key="1">
    <citation type="submission" date="2018-10" db="EMBL/GenBank/DDBJ databases">
        <title>Effector identification in a new, highly contiguous assembly of the strawberry crown rot pathogen Phytophthora cactorum.</title>
        <authorList>
            <person name="Armitage A.D."/>
            <person name="Nellist C.F."/>
            <person name="Bates H."/>
            <person name="Vickerstaff R.J."/>
            <person name="Harrison R.J."/>
        </authorList>
    </citation>
    <scope>NUCLEOTIDE SEQUENCE</scope>
    <source>
        <strain evidence="1">4040</strain>
    </source>
</reference>
<dbReference type="AlphaFoldDB" id="A0A8T1CYR7"/>
<evidence type="ECO:0000313" key="2">
    <source>
        <dbReference type="Proteomes" id="UP000736787"/>
    </source>
</evidence>
<dbReference type="EMBL" id="RCMK01000404">
    <property type="protein sequence ID" value="KAG2930854.1"/>
    <property type="molecule type" value="Genomic_DNA"/>
</dbReference>
<protein>
    <submittedName>
        <fullName evidence="1">Uncharacterized protein</fullName>
    </submittedName>
</protein>
<name>A0A8T1CYR7_9STRA</name>
<proteinExistence type="predicted"/>